<evidence type="ECO:0000256" key="6">
    <source>
        <dbReference type="ARBA" id="ARBA00022801"/>
    </source>
</evidence>
<keyword evidence="8" id="KW-0325">Glycoprotein</keyword>
<dbReference type="EC" id="3.2.1.101" evidence="4"/>
<evidence type="ECO:0000313" key="12">
    <source>
        <dbReference type="EMBL" id="KAH3675424.1"/>
    </source>
</evidence>
<dbReference type="Pfam" id="PF03663">
    <property type="entry name" value="Glyco_hydro_76"/>
    <property type="match status" value="1"/>
</dbReference>
<dbReference type="OrthoDB" id="4187847at2759"/>
<proteinExistence type="inferred from homology"/>
<dbReference type="FunFam" id="1.50.10.20:FF:000006">
    <property type="entry name" value="Mannan endo-1,6-alpha-mannosidase"/>
    <property type="match status" value="1"/>
</dbReference>
<comment type="subcellular location">
    <subcellularLocation>
        <location evidence="2">Endomembrane system</location>
    </subcellularLocation>
</comment>
<evidence type="ECO:0000313" key="13">
    <source>
        <dbReference type="Proteomes" id="UP000769528"/>
    </source>
</evidence>
<evidence type="ECO:0000256" key="7">
    <source>
        <dbReference type="ARBA" id="ARBA00023136"/>
    </source>
</evidence>
<name>A0A9P8TE37_9ASCO</name>
<dbReference type="GO" id="GO:0009272">
    <property type="term" value="P:fungal-type cell wall biogenesis"/>
    <property type="evidence" value="ECO:0007669"/>
    <property type="project" value="TreeGrafter"/>
</dbReference>
<comment type="similarity">
    <text evidence="3">Belongs to the glycosyl hydrolase 76 family.</text>
</comment>
<dbReference type="EMBL" id="JAEUBF010000772">
    <property type="protein sequence ID" value="KAH3675424.1"/>
    <property type="molecule type" value="Genomic_DNA"/>
</dbReference>
<dbReference type="GO" id="GO:0008496">
    <property type="term" value="F:mannan endo-1,6-alpha-mannosidase activity"/>
    <property type="evidence" value="ECO:0007669"/>
    <property type="project" value="UniProtKB-EC"/>
</dbReference>
<dbReference type="InterPro" id="IPR008928">
    <property type="entry name" value="6-hairpin_glycosidase_sf"/>
</dbReference>
<dbReference type="PANTHER" id="PTHR12145:SF21">
    <property type="entry name" value="MANNAN ENDO-1,6-ALPHA-MANNOSIDASE DFG5"/>
    <property type="match status" value="1"/>
</dbReference>
<comment type="catalytic activity">
    <reaction evidence="1">
        <text>Random hydrolysis of (1-&gt;6)-alpha-D-mannosidic linkages in unbranched (1-&gt;6)-mannans.</text>
        <dbReference type="EC" id="3.2.1.101"/>
    </reaction>
</comment>
<gene>
    <name evidence="12" type="ORF">WICMUC_002713</name>
</gene>
<dbReference type="PANTHER" id="PTHR12145">
    <property type="entry name" value="MANNAN ENDO-1,6-ALPHA-MANNOSIDASE DCW1"/>
    <property type="match status" value="1"/>
</dbReference>
<evidence type="ECO:0000256" key="1">
    <source>
        <dbReference type="ARBA" id="ARBA00001452"/>
    </source>
</evidence>
<evidence type="ECO:0000256" key="10">
    <source>
        <dbReference type="ARBA" id="ARBA00023316"/>
    </source>
</evidence>
<evidence type="ECO:0000256" key="11">
    <source>
        <dbReference type="ARBA" id="ARBA00054068"/>
    </source>
</evidence>
<dbReference type="InterPro" id="IPR014480">
    <property type="entry name" value="Mannan-1_6-alpha_mannosidase"/>
</dbReference>
<dbReference type="GO" id="GO:0071555">
    <property type="term" value="P:cell wall organization"/>
    <property type="evidence" value="ECO:0007669"/>
    <property type="project" value="UniProtKB-KW"/>
</dbReference>
<sequence length="384" mass="42840">MIFLLSFLLVSISAISLDTSSKESICKASSLIVDNALSYYDGSGEFSSPYYWWEYGVSFASLLNFQHLCDNGTYESLIYKGILSQTGSNYDFEPESQYGNIGNDDIGTWALTAIQAAEQGFWDPSSEGLPSWAQMAENSFNLLYSRWDDSTCNGGVPWQYNQSRSGNDYKATIANANLFQLTARLARYTNNQTYIDIAEDIYDWISGSGLINPLEYGSEVYDGFYTSDNCTEATKVLWTYNYGVLIGGAAYMFNITEDDEWKDRADSILTGSQILYNDTILYERACEIYSDCNTDQIFFKAIYSRYVYQAAQLIPSFQTRIYELLEPSAIGAAESCSGGSDGITCGINWGYGSWDGDYGLGEQLSALEVIDNLLINQRPSPIGH</sequence>
<evidence type="ECO:0000256" key="9">
    <source>
        <dbReference type="ARBA" id="ARBA00023295"/>
    </source>
</evidence>
<dbReference type="GO" id="GO:0012505">
    <property type="term" value="C:endomembrane system"/>
    <property type="evidence" value="ECO:0007669"/>
    <property type="project" value="UniProtKB-SubCell"/>
</dbReference>
<dbReference type="Proteomes" id="UP000769528">
    <property type="component" value="Unassembled WGS sequence"/>
</dbReference>
<organism evidence="12 13">
    <name type="scientific">Wickerhamomyces mucosus</name>
    <dbReference type="NCBI Taxonomy" id="1378264"/>
    <lineage>
        <taxon>Eukaryota</taxon>
        <taxon>Fungi</taxon>
        <taxon>Dikarya</taxon>
        <taxon>Ascomycota</taxon>
        <taxon>Saccharomycotina</taxon>
        <taxon>Saccharomycetes</taxon>
        <taxon>Phaffomycetales</taxon>
        <taxon>Wickerhamomycetaceae</taxon>
        <taxon>Wickerhamomyces</taxon>
    </lineage>
</organism>
<accession>A0A9P8TE37</accession>
<keyword evidence="13" id="KW-1185">Reference proteome</keyword>
<dbReference type="InterPro" id="IPR005198">
    <property type="entry name" value="Glyco_hydro_76"/>
</dbReference>
<dbReference type="GO" id="GO:0016052">
    <property type="term" value="P:carbohydrate catabolic process"/>
    <property type="evidence" value="ECO:0007669"/>
    <property type="project" value="InterPro"/>
</dbReference>
<evidence type="ECO:0000256" key="2">
    <source>
        <dbReference type="ARBA" id="ARBA00004308"/>
    </source>
</evidence>
<keyword evidence="6" id="KW-0378">Hydrolase</keyword>
<keyword evidence="5" id="KW-0732">Signal</keyword>
<comment type="function">
    <text evidence="11">Required for normal synthesis of the cell wall.</text>
</comment>
<dbReference type="GO" id="GO:0007117">
    <property type="term" value="P:budding cell bud growth"/>
    <property type="evidence" value="ECO:0007669"/>
    <property type="project" value="TreeGrafter"/>
</dbReference>
<evidence type="ECO:0000256" key="3">
    <source>
        <dbReference type="ARBA" id="ARBA00009699"/>
    </source>
</evidence>
<comment type="caution">
    <text evidence="12">The sequence shown here is derived from an EMBL/GenBank/DDBJ whole genome shotgun (WGS) entry which is preliminary data.</text>
</comment>
<dbReference type="Gene3D" id="1.50.10.20">
    <property type="match status" value="1"/>
</dbReference>
<dbReference type="AlphaFoldDB" id="A0A9P8TE37"/>
<reference evidence="12" key="1">
    <citation type="journal article" date="2021" name="Open Biol.">
        <title>Shared evolutionary footprints suggest mitochondrial oxidative damage underlies multiple complex I losses in fungi.</title>
        <authorList>
            <person name="Schikora-Tamarit M.A."/>
            <person name="Marcet-Houben M."/>
            <person name="Nosek J."/>
            <person name="Gabaldon T."/>
        </authorList>
    </citation>
    <scope>NUCLEOTIDE SEQUENCE</scope>
    <source>
        <strain evidence="12">CBS6341</strain>
    </source>
</reference>
<evidence type="ECO:0000256" key="8">
    <source>
        <dbReference type="ARBA" id="ARBA00023180"/>
    </source>
</evidence>
<keyword evidence="10" id="KW-0961">Cell wall biogenesis/degradation</keyword>
<keyword evidence="7" id="KW-0472">Membrane</keyword>
<dbReference type="SUPFAM" id="SSF48208">
    <property type="entry name" value="Six-hairpin glycosidases"/>
    <property type="match status" value="1"/>
</dbReference>
<keyword evidence="9" id="KW-0326">Glycosidase</keyword>
<evidence type="ECO:0000256" key="5">
    <source>
        <dbReference type="ARBA" id="ARBA00022729"/>
    </source>
</evidence>
<evidence type="ECO:0000256" key="4">
    <source>
        <dbReference type="ARBA" id="ARBA00012350"/>
    </source>
</evidence>
<reference evidence="12" key="2">
    <citation type="submission" date="2021-01" db="EMBL/GenBank/DDBJ databases">
        <authorList>
            <person name="Schikora-Tamarit M.A."/>
        </authorList>
    </citation>
    <scope>NUCLEOTIDE SEQUENCE</scope>
    <source>
        <strain evidence="12">CBS6341</strain>
    </source>
</reference>
<protein>
    <recommendedName>
        <fullName evidence="4">mannan endo-1,6-alpha-mannosidase</fullName>
        <ecNumber evidence="4">3.2.1.101</ecNumber>
    </recommendedName>
</protein>